<protein>
    <submittedName>
        <fullName evidence="2">Protein FrlC</fullName>
    </submittedName>
</protein>
<organism evidence="2 3">
    <name type="scientific">Longicatena caecimuris</name>
    <dbReference type="NCBI Taxonomy" id="1796635"/>
    <lineage>
        <taxon>Bacteria</taxon>
        <taxon>Bacillati</taxon>
        <taxon>Bacillota</taxon>
        <taxon>Erysipelotrichia</taxon>
        <taxon>Erysipelotrichales</taxon>
        <taxon>Erysipelotrichaceae</taxon>
        <taxon>Longicatena</taxon>
    </lineage>
</organism>
<dbReference type="Proteomes" id="UP000295773">
    <property type="component" value="Unassembled WGS sequence"/>
</dbReference>
<evidence type="ECO:0000313" key="3">
    <source>
        <dbReference type="Proteomes" id="UP000295773"/>
    </source>
</evidence>
<reference evidence="2 3" key="1">
    <citation type="submission" date="2019-03" db="EMBL/GenBank/DDBJ databases">
        <title>Genomic Encyclopedia of Type Strains, Phase IV (KMG-IV): sequencing the most valuable type-strain genomes for metagenomic binning, comparative biology and taxonomic classification.</title>
        <authorList>
            <person name="Goeker M."/>
        </authorList>
    </citation>
    <scope>NUCLEOTIDE SEQUENCE [LARGE SCALE GENOMIC DNA]</scope>
    <source>
        <strain evidence="2 3">DSM 29481</strain>
    </source>
</reference>
<evidence type="ECO:0000259" key="1">
    <source>
        <dbReference type="Pfam" id="PF01261"/>
    </source>
</evidence>
<dbReference type="InterPro" id="IPR036237">
    <property type="entry name" value="Xyl_isomerase-like_sf"/>
</dbReference>
<evidence type="ECO:0000313" key="2">
    <source>
        <dbReference type="EMBL" id="TCU60356.1"/>
    </source>
</evidence>
<sequence length="280" mass="32507">MSKLELAAMNCHHRFYPLEEFFASAASNGYKKVELWTGPQHFYMDHERYDSIDKLKQLEQRYHLKIIGICPEQTNPKPNNMAAREQDMQDRVYHYFCNAVDVACELQAQQVVVTSGWAFLDEPKQEAWKRSVTMLKRIAQYAQANGMKLAIEALQENESVLANSAQDLARLLDEVDESALNICLDMGAMARANDTIQTYFETFHDKVIHCHFVDVNEEITHLAWGDGKRDMRCDLQDFMKYGYHGILSVECVNQRYFKEPFTADAASMRIFEEHIKEIDK</sequence>
<dbReference type="EMBL" id="SMBP01000007">
    <property type="protein sequence ID" value="TCU60356.1"/>
    <property type="molecule type" value="Genomic_DNA"/>
</dbReference>
<gene>
    <name evidence="2" type="ORF">EDD61_10745</name>
</gene>
<accession>A0A4R3TG84</accession>
<keyword evidence="3" id="KW-1185">Reference proteome</keyword>
<feature type="domain" description="Xylose isomerase-like TIM barrel" evidence="1">
    <location>
        <begin position="22"/>
        <end position="259"/>
    </location>
</feature>
<dbReference type="RefSeq" id="WP_132224461.1">
    <property type="nucleotide sequence ID" value="NZ_JANKBG010000007.1"/>
</dbReference>
<dbReference type="Pfam" id="PF01261">
    <property type="entry name" value="AP_endonuc_2"/>
    <property type="match status" value="1"/>
</dbReference>
<dbReference type="InterPro" id="IPR013022">
    <property type="entry name" value="Xyl_isomerase-like_TIM-brl"/>
</dbReference>
<dbReference type="SUPFAM" id="SSF51658">
    <property type="entry name" value="Xylose isomerase-like"/>
    <property type="match status" value="1"/>
</dbReference>
<dbReference type="PANTHER" id="PTHR12110">
    <property type="entry name" value="HYDROXYPYRUVATE ISOMERASE"/>
    <property type="match status" value="1"/>
</dbReference>
<comment type="caution">
    <text evidence="2">The sequence shown here is derived from an EMBL/GenBank/DDBJ whole genome shotgun (WGS) entry which is preliminary data.</text>
</comment>
<dbReference type="AlphaFoldDB" id="A0A4R3TG84"/>
<dbReference type="Gene3D" id="3.20.20.150">
    <property type="entry name" value="Divalent-metal-dependent TIM barrel enzymes"/>
    <property type="match status" value="1"/>
</dbReference>
<proteinExistence type="predicted"/>
<dbReference type="InterPro" id="IPR050312">
    <property type="entry name" value="IolE/XylAMocC-like"/>
</dbReference>
<name>A0A4R3TG84_9FIRM</name>